<accession>A0A2B7Z9A6</accession>
<keyword evidence="4" id="KW-1185">Reference proteome</keyword>
<organism evidence="3 4">
    <name type="scientific">[Emmonsia] crescens</name>
    <dbReference type="NCBI Taxonomy" id="73230"/>
    <lineage>
        <taxon>Eukaryota</taxon>
        <taxon>Fungi</taxon>
        <taxon>Dikarya</taxon>
        <taxon>Ascomycota</taxon>
        <taxon>Pezizomycotina</taxon>
        <taxon>Eurotiomycetes</taxon>
        <taxon>Eurotiomycetidae</taxon>
        <taxon>Onygenales</taxon>
        <taxon>Ajellomycetaceae</taxon>
        <taxon>Emergomyces</taxon>
    </lineage>
</organism>
<feature type="region of interest" description="Disordered" evidence="1">
    <location>
        <begin position="59"/>
        <end position="78"/>
    </location>
</feature>
<reference evidence="3 4" key="1">
    <citation type="submission" date="2017-10" db="EMBL/GenBank/DDBJ databases">
        <title>Comparative genomics in systemic dimorphic fungi from Ajellomycetaceae.</title>
        <authorList>
            <person name="Munoz J.F."/>
            <person name="Mcewen J.G."/>
            <person name="Clay O.K."/>
            <person name="Cuomo C.A."/>
        </authorList>
    </citation>
    <scope>NUCLEOTIDE SEQUENCE [LARGE SCALE GENOMIC DNA]</scope>
    <source>
        <strain evidence="3 4">UAMH4076</strain>
    </source>
</reference>
<dbReference type="AlphaFoldDB" id="A0A2B7Z9A6"/>
<dbReference type="EMBL" id="PDND01000201">
    <property type="protein sequence ID" value="PGH29961.1"/>
    <property type="molecule type" value="Genomic_DNA"/>
</dbReference>
<comment type="caution">
    <text evidence="3">The sequence shown here is derived from an EMBL/GenBank/DDBJ whole genome shotgun (WGS) entry which is preliminary data.</text>
</comment>
<evidence type="ECO:0000256" key="2">
    <source>
        <dbReference type="SAM" id="Phobius"/>
    </source>
</evidence>
<keyword evidence="2" id="KW-0812">Transmembrane</keyword>
<keyword evidence="2" id="KW-0472">Membrane</keyword>
<evidence type="ECO:0000313" key="3">
    <source>
        <dbReference type="EMBL" id="PGH29961.1"/>
    </source>
</evidence>
<evidence type="ECO:0000256" key="1">
    <source>
        <dbReference type="SAM" id="MobiDB-lite"/>
    </source>
</evidence>
<sequence>MGAVFSCIQGALRSLGGCLMAIVSTIGGIITSIVGGVVSIFNAIISCLTCGGFSRRRRGGMKTHTTGRRRHGLTRTRF</sequence>
<dbReference type="Proteomes" id="UP000226031">
    <property type="component" value="Unassembled WGS sequence"/>
</dbReference>
<gene>
    <name evidence="3" type="ORF">GX50_07296</name>
</gene>
<feature type="transmembrane region" description="Helical" evidence="2">
    <location>
        <begin position="20"/>
        <end position="53"/>
    </location>
</feature>
<keyword evidence="2" id="KW-1133">Transmembrane helix</keyword>
<name>A0A2B7Z9A6_9EURO</name>
<evidence type="ECO:0000313" key="4">
    <source>
        <dbReference type="Proteomes" id="UP000226031"/>
    </source>
</evidence>
<proteinExistence type="predicted"/>
<protein>
    <submittedName>
        <fullName evidence="3">Uncharacterized protein</fullName>
    </submittedName>
</protein>